<comment type="caution">
    <text evidence="2">The sequence shown here is derived from an EMBL/GenBank/DDBJ whole genome shotgun (WGS) entry which is preliminary data.</text>
</comment>
<evidence type="ECO:0000259" key="1">
    <source>
        <dbReference type="SMART" id="SM00382"/>
    </source>
</evidence>
<dbReference type="SMART" id="SM00382">
    <property type="entry name" value="AAA"/>
    <property type="match status" value="1"/>
</dbReference>
<dbReference type="InterPro" id="IPR027417">
    <property type="entry name" value="P-loop_NTPase"/>
</dbReference>
<dbReference type="AlphaFoldDB" id="A0AAE3D8D3"/>
<gene>
    <name evidence="2" type="ORF">LKD36_00195</name>
</gene>
<feature type="domain" description="AAA+ ATPase" evidence="1">
    <location>
        <begin position="281"/>
        <end position="593"/>
    </location>
</feature>
<dbReference type="EMBL" id="JAJEPS010000001">
    <property type="protein sequence ID" value="MCC2124593.1"/>
    <property type="molecule type" value="Genomic_DNA"/>
</dbReference>
<dbReference type="InterPro" id="IPR011704">
    <property type="entry name" value="ATPase_dyneun-rel_AAA"/>
</dbReference>
<dbReference type="SUPFAM" id="SSF52540">
    <property type="entry name" value="P-loop containing nucleoside triphosphate hydrolases"/>
    <property type="match status" value="1"/>
</dbReference>
<evidence type="ECO:0000313" key="3">
    <source>
        <dbReference type="Proteomes" id="UP001198220"/>
    </source>
</evidence>
<dbReference type="RefSeq" id="WP_118769164.1">
    <property type="nucleotide sequence ID" value="NZ_JAJEPS010000001.1"/>
</dbReference>
<dbReference type="Gene3D" id="3.40.50.300">
    <property type="entry name" value="P-loop containing nucleotide triphosphate hydrolases"/>
    <property type="match status" value="2"/>
</dbReference>
<evidence type="ECO:0000313" key="2">
    <source>
        <dbReference type="EMBL" id="MCC2124593.1"/>
    </source>
</evidence>
<dbReference type="Proteomes" id="UP001198220">
    <property type="component" value="Unassembled WGS sequence"/>
</dbReference>
<reference evidence="2 3" key="1">
    <citation type="submission" date="2021-10" db="EMBL/GenBank/DDBJ databases">
        <title>Anaerobic single-cell dispensing facilitates the cultivation of human gut bacteria.</title>
        <authorList>
            <person name="Afrizal A."/>
        </authorList>
    </citation>
    <scope>NUCLEOTIDE SEQUENCE [LARGE SCALE GENOMIC DNA]</scope>
    <source>
        <strain evidence="2 3">CLA-AA-H276</strain>
    </source>
</reference>
<protein>
    <submittedName>
        <fullName evidence="2">AAA family ATPase</fullName>
    </submittedName>
</protein>
<dbReference type="Pfam" id="PF07728">
    <property type="entry name" value="AAA_5"/>
    <property type="match status" value="1"/>
</dbReference>
<name>A0AAE3D8D3_9FIRM</name>
<dbReference type="GO" id="GO:0016887">
    <property type="term" value="F:ATP hydrolysis activity"/>
    <property type="evidence" value="ECO:0007669"/>
    <property type="project" value="InterPro"/>
</dbReference>
<proteinExistence type="predicted"/>
<sequence>MAIPKINDQNIADAIKYIDEHGVPDKNKSTQYLLVMEDGKKYPPKYVIAVANHLANGSGIITNNFNAVEAKNYFETRGYNIELKQEKYELTITAKEIVSTDGRFTINDLYLGDNYKPIEAYFVKADGEIIHRNYNKGERRNTNQTLPRLAFQIFEKQIMDLSEWDREKFPICKYTPENETICGIFLTVEEFLKYRNSMEHLTYKRESGPQFVMYCWNIFSTLLFAQECLKRFGNENDKFVLIYRDKTEQEKNQAINEAMVVEEEKKSAEGCKNPYSKILLESKNIIFRGAPGTGKSYLAKEIAADIISNGYTNKYTDLSEEQKRQVEFVQFHPSYDYSDFVEGLRPKMNNDGSMGFELQDGVFKRFADRARKNLEDSKKSKELVEQEVSAKAAMTDFFESINLGVDTFKTVTGNEFIIVNVDDKHVSISIPGNATIDKLNLNIEELQKMLESDVVFEKVNDITNFFGKQFATQAYSYDFAIYKAIKLRKTEKHAMAVSPEAQKKYVFIIDEINRGEISKILGELFFAIDPGYRGKIGEVMTQYSNLHSDPNEKFYIPENVYIIGTMNDIDRSVDSFDFAMRRRFRFVEIRAVDTQDMLESLENEELMADAIKRMDSLNEEIIKVPDLNENYQVGASYFLKLKVLGFDELWTDYLQPLLQDYVRGLNEEDDYMKKFARAYGYKISDEGDSDETTQNER</sequence>
<dbReference type="InterPro" id="IPR052934">
    <property type="entry name" value="Methyl-DNA_Rec/Restrict_Enz"/>
</dbReference>
<organism evidence="2 3">
    <name type="scientific">Hominiventricola filiformis</name>
    <dbReference type="NCBI Taxonomy" id="2885352"/>
    <lineage>
        <taxon>Bacteria</taxon>
        <taxon>Bacillati</taxon>
        <taxon>Bacillota</taxon>
        <taxon>Clostridia</taxon>
        <taxon>Lachnospirales</taxon>
        <taxon>Lachnospiraceae</taxon>
        <taxon>Hominiventricola</taxon>
    </lineage>
</organism>
<dbReference type="GO" id="GO:0005524">
    <property type="term" value="F:ATP binding"/>
    <property type="evidence" value="ECO:0007669"/>
    <property type="project" value="InterPro"/>
</dbReference>
<dbReference type="PANTHER" id="PTHR37291">
    <property type="entry name" value="5-METHYLCYTOSINE-SPECIFIC RESTRICTION ENZYME B"/>
    <property type="match status" value="1"/>
</dbReference>
<keyword evidence="3" id="KW-1185">Reference proteome</keyword>
<accession>A0AAE3D8D3</accession>
<dbReference type="InterPro" id="IPR003593">
    <property type="entry name" value="AAA+_ATPase"/>
</dbReference>
<dbReference type="PANTHER" id="PTHR37291:SF1">
    <property type="entry name" value="TYPE IV METHYL-DIRECTED RESTRICTION ENZYME ECOKMCRB SUBUNIT"/>
    <property type="match status" value="1"/>
</dbReference>